<name>A0ABU5KKL3_9BACL</name>
<sequence length="69" mass="7972">MDINDWIKEKLEGSGGLNDYRYYEMAVFDGTPEREGATWILRCLGNPECEGSQEVLDSIIENRKQDKED</sequence>
<reference evidence="1 2" key="1">
    <citation type="submission" date="2023-12" db="EMBL/GenBank/DDBJ databases">
        <title>Jeotgalibacillus haloalkaliphilus sp. nov., a novel salt-tolerant bacteria, isolated from the estuary of the Fenhe River into the Yellow River.</title>
        <authorList>
            <person name="Li Y."/>
        </authorList>
    </citation>
    <scope>NUCLEOTIDE SEQUENCE [LARGE SCALE GENOMIC DNA]</scope>
    <source>
        <strain evidence="1 2">HH7-29</strain>
    </source>
</reference>
<keyword evidence="2" id="KW-1185">Reference proteome</keyword>
<accession>A0ABU5KKL3</accession>
<evidence type="ECO:0008006" key="3">
    <source>
        <dbReference type="Google" id="ProtNLM"/>
    </source>
</evidence>
<comment type="caution">
    <text evidence="1">The sequence shown here is derived from an EMBL/GenBank/DDBJ whole genome shotgun (WGS) entry which is preliminary data.</text>
</comment>
<evidence type="ECO:0000313" key="2">
    <source>
        <dbReference type="Proteomes" id="UP001292084"/>
    </source>
</evidence>
<evidence type="ECO:0000313" key="1">
    <source>
        <dbReference type="EMBL" id="MDZ5711613.1"/>
    </source>
</evidence>
<dbReference type="EMBL" id="JAXQNN010000002">
    <property type="protein sequence ID" value="MDZ5711613.1"/>
    <property type="molecule type" value="Genomic_DNA"/>
</dbReference>
<organism evidence="1 2">
    <name type="scientific">Jeotgalibacillus haloalkalitolerans</name>
    <dbReference type="NCBI Taxonomy" id="3104292"/>
    <lineage>
        <taxon>Bacteria</taxon>
        <taxon>Bacillati</taxon>
        <taxon>Bacillota</taxon>
        <taxon>Bacilli</taxon>
        <taxon>Bacillales</taxon>
        <taxon>Caryophanaceae</taxon>
        <taxon>Jeotgalibacillus</taxon>
    </lineage>
</organism>
<protein>
    <recommendedName>
        <fullName evidence="3">YozE SAM-like domain-containing protein</fullName>
    </recommendedName>
</protein>
<dbReference type="Proteomes" id="UP001292084">
    <property type="component" value="Unassembled WGS sequence"/>
</dbReference>
<dbReference type="RefSeq" id="WP_322420630.1">
    <property type="nucleotide sequence ID" value="NZ_JAXQNN010000002.1"/>
</dbReference>
<proteinExistence type="predicted"/>
<gene>
    <name evidence="1" type="ORF">UFB30_05215</name>
</gene>